<evidence type="ECO:0000256" key="5">
    <source>
        <dbReference type="SAM" id="Phobius"/>
    </source>
</evidence>
<feature type="transmembrane region" description="Helical" evidence="5">
    <location>
        <begin position="87"/>
        <end position="108"/>
    </location>
</feature>
<dbReference type="PANTHER" id="PTHR37422">
    <property type="entry name" value="TEICHURONIC ACID BIOSYNTHESIS PROTEIN TUAE"/>
    <property type="match status" value="1"/>
</dbReference>
<evidence type="ECO:0000256" key="2">
    <source>
        <dbReference type="ARBA" id="ARBA00022692"/>
    </source>
</evidence>
<feature type="transmembrane region" description="Helical" evidence="5">
    <location>
        <begin position="20"/>
        <end position="37"/>
    </location>
</feature>
<comment type="caution">
    <text evidence="7">The sequence shown here is derived from an EMBL/GenBank/DDBJ whole genome shotgun (WGS) entry which is preliminary data.</text>
</comment>
<proteinExistence type="predicted"/>
<feature type="transmembrane region" description="Helical" evidence="5">
    <location>
        <begin position="49"/>
        <end position="81"/>
    </location>
</feature>
<feature type="transmembrane region" description="Helical" evidence="5">
    <location>
        <begin position="144"/>
        <end position="165"/>
    </location>
</feature>
<organism evidence="7 8">
    <name type="scientific">Benzoatithermus flavus</name>
    <dbReference type="NCBI Taxonomy" id="3108223"/>
    <lineage>
        <taxon>Bacteria</taxon>
        <taxon>Pseudomonadati</taxon>
        <taxon>Pseudomonadota</taxon>
        <taxon>Alphaproteobacteria</taxon>
        <taxon>Geminicoccales</taxon>
        <taxon>Geminicoccaceae</taxon>
        <taxon>Benzoatithermus</taxon>
    </lineage>
</organism>
<reference evidence="7 8" key="1">
    <citation type="submission" date="2024-01" db="EMBL/GenBank/DDBJ databases">
        <title>Multi-omics insights into the function and evolution of sodium benzoate biodegradation pathways in Benzoatithermus flavus gen. nov., sp. nov. from hot spring.</title>
        <authorList>
            <person name="Hu C.-J."/>
            <person name="Li W.-J."/>
        </authorList>
    </citation>
    <scope>NUCLEOTIDE SEQUENCE [LARGE SCALE GENOMIC DNA]</scope>
    <source>
        <strain evidence="7 8">SYSU G07066</strain>
    </source>
</reference>
<keyword evidence="3 5" id="KW-1133">Transmembrane helix</keyword>
<protein>
    <submittedName>
        <fullName evidence="7">O-antigen ligase family protein</fullName>
    </submittedName>
</protein>
<dbReference type="GO" id="GO:0016874">
    <property type="term" value="F:ligase activity"/>
    <property type="evidence" value="ECO:0007669"/>
    <property type="project" value="UniProtKB-KW"/>
</dbReference>
<evidence type="ECO:0000256" key="1">
    <source>
        <dbReference type="ARBA" id="ARBA00004141"/>
    </source>
</evidence>
<evidence type="ECO:0000256" key="3">
    <source>
        <dbReference type="ARBA" id="ARBA00022989"/>
    </source>
</evidence>
<feature type="transmembrane region" description="Helical" evidence="5">
    <location>
        <begin position="213"/>
        <end position="230"/>
    </location>
</feature>
<dbReference type="Pfam" id="PF04932">
    <property type="entry name" value="Wzy_C"/>
    <property type="match status" value="1"/>
</dbReference>
<dbReference type="PANTHER" id="PTHR37422:SF13">
    <property type="entry name" value="LIPOPOLYSACCHARIDE BIOSYNTHESIS PROTEIN PA4999-RELATED"/>
    <property type="match status" value="1"/>
</dbReference>
<dbReference type="InterPro" id="IPR007016">
    <property type="entry name" value="O-antigen_ligase-rel_domated"/>
</dbReference>
<keyword evidence="4 5" id="KW-0472">Membrane</keyword>
<comment type="subcellular location">
    <subcellularLocation>
        <location evidence="1">Membrane</location>
        <topology evidence="1">Multi-pass membrane protein</topology>
    </subcellularLocation>
</comment>
<evidence type="ECO:0000256" key="4">
    <source>
        <dbReference type="ARBA" id="ARBA00023136"/>
    </source>
</evidence>
<feature type="domain" description="O-antigen ligase-related" evidence="6">
    <location>
        <begin position="51"/>
        <end position="196"/>
    </location>
</feature>
<sequence>MERVSLIGLPAVKGITPHKTWFGSEAAILVVLAAANIRMKFLRQNILSILIMCLAVLSVIMSNSVVSILAALFGLTFWFFIKHARTSSIFLMGICSSVVIVLVFISMFDIDIFQILLIFNRDSGLTGRGYIWGTWLEVIQKRVLIGYGYSGFFGNSIDAPAYAYFGRAGSYMPPNFHNTFLDVTAELGIIGLLLFCYPVACSLIRLWRVQSDFGSILLSVAVALLVEAMGERTFLHHTFLPTFVLFIVIFYSSSIYIRQCRTDHRSGNTWKTSS</sequence>
<accession>A0ABU8XPC6</accession>
<evidence type="ECO:0000259" key="6">
    <source>
        <dbReference type="Pfam" id="PF04932"/>
    </source>
</evidence>
<dbReference type="RefSeq" id="WP_418159037.1">
    <property type="nucleotide sequence ID" value="NZ_JBBLZC010000006.1"/>
</dbReference>
<keyword evidence="7" id="KW-0436">Ligase</keyword>
<gene>
    <name evidence="7" type="ORF">U1T56_07850</name>
</gene>
<keyword evidence="2 5" id="KW-0812">Transmembrane</keyword>
<dbReference type="InterPro" id="IPR051533">
    <property type="entry name" value="WaaL-like"/>
</dbReference>
<name>A0ABU8XPC6_9PROT</name>
<dbReference type="Proteomes" id="UP001375743">
    <property type="component" value="Unassembled WGS sequence"/>
</dbReference>
<evidence type="ECO:0000313" key="7">
    <source>
        <dbReference type="EMBL" id="MEK0083060.1"/>
    </source>
</evidence>
<keyword evidence="8" id="KW-1185">Reference proteome</keyword>
<feature type="transmembrane region" description="Helical" evidence="5">
    <location>
        <begin position="236"/>
        <end position="257"/>
    </location>
</feature>
<evidence type="ECO:0000313" key="8">
    <source>
        <dbReference type="Proteomes" id="UP001375743"/>
    </source>
</evidence>
<feature type="transmembrane region" description="Helical" evidence="5">
    <location>
        <begin position="185"/>
        <end position="206"/>
    </location>
</feature>
<dbReference type="EMBL" id="JBBLZC010000006">
    <property type="protein sequence ID" value="MEK0083060.1"/>
    <property type="molecule type" value="Genomic_DNA"/>
</dbReference>